<name>E6QVT2_9ZZZZ</name>
<dbReference type="Gene3D" id="3.40.50.300">
    <property type="entry name" value="P-loop containing nucleotide triphosphate hydrolases"/>
    <property type="match status" value="2"/>
</dbReference>
<reference evidence="1" key="1">
    <citation type="submission" date="2009-10" db="EMBL/GenBank/DDBJ databases">
        <title>Diversity of trophic interactions inside an arsenic-rich microbial ecosystem.</title>
        <authorList>
            <person name="Bertin P.N."/>
            <person name="Heinrich-Salmeron A."/>
            <person name="Pelletier E."/>
            <person name="Goulhen-Chollet F."/>
            <person name="Arsene-Ploetze F."/>
            <person name="Gallien S."/>
            <person name="Calteau A."/>
            <person name="Vallenet D."/>
            <person name="Casiot C."/>
            <person name="Chane-Woon-Ming B."/>
            <person name="Giloteaux L."/>
            <person name="Barakat M."/>
            <person name="Bonnefoy V."/>
            <person name="Bruneel O."/>
            <person name="Chandler M."/>
            <person name="Cleiss J."/>
            <person name="Duran R."/>
            <person name="Elbaz-Poulichet F."/>
            <person name="Fonknechten N."/>
            <person name="Lauga B."/>
            <person name="Mornico D."/>
            <person name="Ortet P."/>
            <person name="Schaeffer C."/>
            <person name="Siguier P."/>
            <person name="Alexander Thil Smith A."/>
            <person name="Van Dorsselaer A."/>
            <person name="Weissenbach J."/>
            <person name="Medigue C."/>
            <person name="Le Paslier D."/>
        </authorList>
    </citation>
    <scope>NUCLEOTIDE SEQUENCE</scope>
</reference>
<protein>
    <submittedName>
        <fullName evidence="1">Uncharacterized protein</fullName>
    </submittedName>
</protein>
<dbReference type="AlphaFoldDB" id="E6QVT2"/>
<accession>E6QVT2</accession>
<evidence type="ECO:0000313" key="1">
    <source>
        <dbReference type="EMBL" id="CBI11355.1"/>
    </source>
</evidence>
<proteinExistence type="predicted"/>
<sequence>MDVYDTKLQTLIGLTGAAGSGKDSVAGIMVLEHGFQQIAFADALYEEVSTAFNVSVEFLKNRNTKERQAFRLSMRNCTDAEFVRTIMRMHGISLLMRIFWRWKPRSPRQILQWWGTDYRRARCEAYWIDKVCDRLMLTPNTHWVITDVRFQNEADLVREFGGQLGLVLRPGVEPVANHVSEAFWQTCNPDIVIRNYGTLKGLQNTVNEVFSQ</sequence>
<organism evidence="1">
    <name type="scientific">mine drainage metagenome</name>
    <dbReference type="NCBI Taxonomy" id="410659"/>
    <lineage>
        <taxon>unclassified sequences</taxon>
        <taxon>metagenomes</taxon>
        <taxon>ecological metagenomes</taxon>
    </lineage>
</organism>
<dbReference type="SUPFAM" id="SSF52540">
    <property type="entry name" value="P-loop containing nucleoside triphosphate hydrolases"/>
    <property type="match status" value="1"/>
</dbReference>
<gene>
    <name evidence="1" type="ORF">CARN7_2178</name>
</gene>
<dbReference type="Pfam" id="PF21448">
    <property type="entry name" value="DNMK"/>
    <property type="match status" value="1"/>
</dbReference>
<dbReference type="InterPro" id="IPR048444">
    <property type="entry name" value="DNMK"/>
</dbReference>
<dbReference type="InterPro" id="IPR027417">
    <property type="entry name" value="P-loop_NTPase"/>
</dbReference>
<dbReference type="EMBL" id="CABR01000137">
    <property type="protein sequence ID" value="CBI11355.1"/>
    <property type="molecule type" value="Genomic_DNA"/>
</dbReference>
<comment type="caution">
    <text evidence="1">The sequence shown here is derived from an EMBL/GenBank/DDBJ whole genome shotgun (WGS) entry which is preliminary data.</text>
</comment>